<gene>
    <name evidence="1" type="ORF">CCMSSC00406_0007593</name>
</gene>
<accession>A0ACB7IZT4</accession>
<dbReference type="EMBL" id="WQMT02000005">
    <property type="protein sequence ID" value="KAG9223406.1"/>
    <property type="molecule type" value="Genomic_DNA"/>
</dbReference>
<dbReference type="Proteomes" id="UP000824881">
    <property type="component" value="Unassembled WGS sequence"/>
</dbReference>
<organism evidence="1 2">
    <name type="scientific">Pleurotus cornucopiae</name>
    <name type="common">Cornucopia mushroom</name>
    <dbReference type="NCBI Taxonomy" id="5321"/>
    <lineage>
        <taxon>Eukaryota</taxon>
        <taxon>Fungi</taxon>
        <taxon>Dikarya</taxon>
        <taxon>Basidiomycota</taxon>
        <taxon>Agaricomycotina</taxon>
        <taxon>Agaricomycetes</taxon>
        <taxon>Agaricomycetidae</taxon>
        <taxon>Agaricales</taxon>
        <taxon>Pleurotineae</taxon>
        <taxon>Pleurotaceae</taxon>
        <taxon>Pleurotus</taxon>
    </lineage>
</organism>
<name>A0ACB7IZT4_PLECO</name>
<evidence type="ECO:0000313" key="1">
    <source>
        <dbReference type="EMBL" id="KAG9223406.1"/>
    </source>
</evidence>
<sequence length="675" mass="72296">MAQVLSPPAALPAHHKVAVDVPGGGKGATHKIQYDNAKEGRILGMEYRSREDTIRAALEDGVSLRSSIATSSAYDYVIIGGGTAGLAVASRLSEDPSVSIVVIEAGPNAEHLPEVFIPGLFGSGQAFTTLNWAYNTTPQPMLNNRSLVVNAGRVLGGSTTINAMLFPRAGRAQYDAWAELNRDASWGWDALLPFFRRSERVTPPDAFQVNEGGITYVPEVHGSASDGRVKVGYPNIFFEQSTLWRQAAVAVGFPGERDLASGDPHGVGVSPESIDVTNYTRCSAACAYYTPFASRPNFNVITNATVTRVVWDTPSSGSHSDKSQRNLRAIAVEFVRAGSNRTESVTVRREVVVSAGTIGTPKLFELSGIGNSSIIRAAGVNPVLELPSVGENLAGEFCSQDIGLSTEIVQIMYTVTLARSQMSRLLTSFPGSLGLPGPLNIFNNTGILPTLLQEAKANLTHFAHLFANGNALLEKGIRAQHEIVLRSYADDVALPLENSLFPGYAGAAADRPQRNYTTIMNVLYAPLSRGRTHITSSDIRTAPVVDPAYYMHPLDAATHAAGINLARRTLITPPMDSIYLGEFEPGKDVTSPQDISSVLRAAIVSSDNHVTGTMAMMPQELGGVVDTELRVYGIENVRVADASIIPIPVSAHTSSTVYMIGERAADLIKHSRYPL</sequence>
<comment type="caution">
    <text evidence="1">The sequence shown here is derived from an EMBL/GenBank/DDBJ whole genome shotgun (WGS) entry which is preliminary data.</text>
</comment>
<reference evidence="1 2" key="1">
    <citation type="journal article" date="2021" name="Appl. Environ. Microbiol.">
        <title>Genetic linkage and physical mapping for an oyster mushroom Pleurotus cornucopiae and QTL analysis for the trait cap color.</title>
        <authorList>
            <person name="Zhang Y."/>
            <person name="Gao W."/>
            <person name="Sonnenberg A."/>
            <person name="Chen Q."/>
            <person name="Zhang J."/>
            <person name="Huang C."/>
        </authorList>
    </citation>
    <scope>NUCLEOTIDE SEQUENCE [LARGE SCALE GENOMIC DNA]</scope>
    <source>
        <strain evidence="1">CCMSSC00406</strain>
    </source>
</reference>
<keyword evidence="2" id="KW-1185">Reference proteome</keyword>
<protein>
    <submittedName>
        <fullName evidence="1">Uncharacterized protein</fullName>
    </submittedName>
</protein>
<proteinExistence type="predicted"/>
<evidence type="ECO:0000313" key="2">
    <source>
        <dbReference type="Proteomes" id="UP000824881"/>
    </source>
</evidence>